<sequence>MISMVNFKESLNNLPLIFTVIPLRDSKTGDPEHDNRIVKNIEARIMDISKTLSDFPGLTAINVPELVEENHEGKPRYNSIFTRKLARGIAYQLGKEAIINKVVAHMESFDEFANWIVETESQGIRNIVLVGGNTRHHRYTGPNVSEANLITKHLMKTKNLNDITIGNICLPERGGEARRMLYKTISGADFFTTQMLFEGDHITHLLKEYGELCSKAQVNPATVILSFAPLKSVADLNLLDFLGVDLPDETKDYILENEQVSKAYKRSIKNALDVLTAIMSDKIHNYPEINIGINVEQLTKSNMPYSIEMLKEFHIMTQKK</sequence>
<name>A0A1N5UNL7_9ARCH</name>
<keyword evidence="1" id="KW-0560">Oxidoreductase</keyword>
<dbReference type="GO" id="GO:0035999">
    <property type="term" value="P:tetrahydrofolate interconversion"/>
    <property type="evidence" value="ECO:0007669"/>
    <property type="project" value="UniProtKB-UniPathway"/>
</dbReference>
<gene>
    <name evidence="2" type="ORF">CSP5_1038</name>
</gene>
<accession>A0A1N5UNL7</accession>
<dbReference type="SUPFAM" id="SSF51730">
    <property type="entry name" value="FAD-linked oxidoreductase"/>
    <property type="match status" value="1"/>
</dbReference>
<proteinExistence type="predicted"/>
<protein>
    <submittedName>
        <fullName evidence="2">5,10-methylenetetrahydrofolate reductase</fullName>
    </submittedName>
</protein>
<dbReference type="Gene3D" id="3.20.20.220">
    <property type="match status" value="1"/>
</dbReference>
<reference evidence="2 3" key="1">
    <citation type="submission" date="2016-04" db="EMBL/GenBank/DDBJ databases">
        <authorList>
            <person name="Evans L.H."/>
            <person name="Alamgir A."/>
            <person name="Owens N."/>
            <person name="Weber N.D."/>
            <person name="Virtaneva K."/>
            <person name="Barbian K."/>
            <person name="Babar A."/>
            <person name="Rosenke K."/>
        </authorList>
    </citation>
    <scope>NUCLEOTIDE SEQUENCE [LARGE SCALE GENOMIC DNA]</scope>
    <source>
        <strain evidence="3">S5(T) (JCM 30642 \VKM B-2941)</strain>
    </source>
</reference>
<dbReference type="EMBL" id="LT671858">
    <property type="protein sequence ID" value="SIM61828.1"/>
    <property type="molecule type" value="Genomic_DNA"/>
</dbReference>
<evidence type="ECO:0000256" key="1">
    <source>
        <dbReference type="ARBA" id="ARBA00023002"/>
    </source>
</evidence>
<evidence type="ECO:0000313" key="3">
    <source>
        <dbReference type="Proteomes" id="UP000195607"/>
    </source>
</evidence>
<evidence type="ECO:0000313" key="2">
    <source>
        <dbReference type="EMBL" id="SIM61828.1"/>
    </source>
</evidence>
<dbReference type="UniPathway" id="UPA00193"/>
<dbReference type="InterPro" id="IPR029041">
    <property type="entry name" value="FAD-linked_oxidoreductase-like"/>
</dbReference>
<organism evidence="2 3">
    <name type="scientific">Cuniculiplasma divulgatum</name>
    <dbReference type="NCBI Taxonomy" id="1673428"/>
    <lineage>
        <taxon>Archaea</taxon>
        <taxon>Methanobacteriati</taxon>
        <taxon>Thermoplasmatota</taxon>
        <taxon>Thermoplasmata</taxon>
        <taxon>Thermoplasmatales</taxon>
        <taxon>Cuniculiplasmataceae</taxon>
        <taxon>Cuniculiplasma</taxon>
    </lineage>
</organism>
<dbReference type="Proteomes" id="UP000195607">
    <property type="component" value="Chromosome I"/>
</dbReference>
<dbReference type="AlphaFoldDB" id="A0A1N5UNL7"/>
<dbReference type="GO" id="GO:0016491">
    <property type="term" value="F:oxidoreductase activity"/>
    <property type="evidence" value="ECO:0007669"/>
    <property type="project" value="UniProtKB-KW"/>
</dbReference>